<sequence>MIKKMDRLDQIFIWHIITLSKMKLEKRRIENKWKR</sequence>
<evidence type="ECO:0000313" key="1">
    <source>
        <dbReference type="EMBL" id="DAF49388.1"/>
    </source>
</evidence>
<organism evidence="1">
    <name type="scientific">Myoviridae sp. ct8mY9</name>
    <dbReference type="NCBI Taxonomy" id="2827664"/>
    <lineage>
        <taxon>Viruses</taxon>
        <taxon>Duplodnaviria</taxon>
        <taxon>Heunggongvirae</taxon>
        <taxon>Uroviricota</taxon>
        <taxon>Caudoviricetes</taxon>
    </lineage>
</organism>
<name>A0A8S5SEA9_9CAUD</name>
<proteinExistence type="predicted"/>
<protein>
    <submittedName>
        <fullName evidence="1">Uncharacterized protein</fullName>
    </submittedName>
</protein>
<reference evidence="1" key="1">
    <citation type="journal article" date="2021" name="Proc. Natl. Acad. Sci. U.S.A.">
        <title>A Catalog of Tens of Thousands of Viruses from Human Metagenomes Reveals Hidden Associations with Chronic Diseases.</title>
        <authorList>
            <person name="Tisza M.J."/>
            <person name="Buck C.B."/>
        </authorList>
    </citation>
    <scope>NUCLEOTIDE SEQUENCE</scope>
    <source>
        <strain evidence="1">Ct8mY9</strain>
    </source>
</reference>
<dbReference type="EMBL" id="BK032581">
    <property type="protein sequence ID" value="DAF49388.1"/>
    <property type="molecule type" value="Genomic_DNA"/>
</dbReference>
<accession>A0A8S5SEA9</accession>